<dbReference type="GO" id="GO:0004560">
    <property type="term" value="F:alpha-L-fucosidase activity"/>
    <property type="evidence" value="ECO:0007669"/>
    <property type="project" value="InterPro"/>
</dbReference>
<dbReference type="GO" id="GO:0016139">
    <property type="term" value="P:glycoside catabolic process"/>
    <property type="evidence" value="ECO:0007669"/>
    <property type="project" value="TreeGrafter"/>
</dbReference>
<keyword evidence="5" id="KW-0326">Glycosidase</keyword>
<organism evidence="7">
    <name type="scientific">Tunturiibacter gelidiferens</name>
    <dbReference type="NCBI Taxonomy" id="3069689"/>
    <lineage>
        <taxon>Bacteria</taxon>
        <taxon>Pseudomonadati</taxon>
        <taxon>Acidobacteriota</taxon>
        <taxon>Terriglobia</taxon>
        <taxon>Terriglobales</taxon>
        <taxon>Acidobacteriaceae</taxon>
        <taxon>Tunturiibacter</taxon>
    </lineage>
</organism>
<evidence type="ECO:0000313" key="7">
    <source>
        <dbReference type="EMBL" id="XCB20730.1"/>
    </source>
</evidence>
<evidence type="ECO:0000256" key="4">
    <source>
        <dbReference type="ARBA" id="ARBA00022801"/>
    </source>
</evidence>
<proteinExistence type="inferred from homology"/>
<protein>
    <recommendedName>
        <fullName evidence="2">alpha-L-fucosidase</fullName>
        <ecNumber evidence="2">3.2.1.51</ecNumber>
    </recommendedName>
</protein>
<dbReference type="SUPFAM" id="SSF51445">
    <property type="entry name" value="(Trans)glycosidases"/>
    <property type="match status" value="1"/>
</dbReference>
<comment type="similarity">
    <text evidence="1">Belongs to the glycosyl hydrolase 29 family.</text>
</comment>
<reference evidence="7" key="2">
    <citation type="journal article" date="2024" name="Environ. Microbiol.">
        <title>Genome analysis and description of Tunturibacter gen. nov. expands the diversity of Terriglobia in tundra soils.</title>
        <authorList>
            <person name="Messyasz A."/>
            <person name="Mannisto M.K."/>
            <person name="Kerkhof L.J."/>
            <person name="Haggblom M.M."/>
        </authorList>
    </citation>
    <scope>NUCLEOTIDE SEQUENCE</scope>
    <source>
        <strain evidence="7">M8UP39</strain>
    </source>
</reference>
<dbReference type="AlphaFoldDB" id="A0AAU7YWT4"/>
<evidence type="ECO:0000256" key="3">
    <source>
        <dbReference type="ARBA" id="ARBA00022729"/>
    </source>
</evidence>
<reference evidence="7" key="1">
    <citation type="submission" date="2023-08" db="EMBL/GenBank/DDBJ databases">
        <authorList>
            <person name="Messyasz A."/>
            <person name="Mannisto M.K."/>
            <person name="Kerkhof L.J."/>
            <person name="Haggblom M."/>
        </authorList>
    </citation>
    <scope>NUCLEOTIDE SEQUENCE</scope>
    <source>
        <strain evidence="7">M8UP39</strain>
    </source>
</reference>
<dbReference type="RefSeq" id="WP_353071109.1">
    <property type="nucleotide sequence ID" value="NZ_CP132938.1"/>
</dbReference>
<dbReference type="PANTHER" id="PTHR10030:SF37">
    <property type="entry name" value="ALPHA-L-FUCOSIDASE-RELATED"/>
    <property type="match status" value="1"/>
</dbReference>
<evidence type="ECO:0000259" key="6">
    <source>
        <dbReference type="PROSITE" id="PS50022"/>
    </source>
</evidence>
<dbReference type="SUPFAM" id="SSF49785">
    <property type="entry name" value="Galactose-binding domain-like"/>
    <property type="match status" value="1"/>
</dbReference>
<accession>A0AAU7YWT4</accession>
<evidence type="ECO:0000256" key="2">
    <source>
        <dbReference type="ARBA" id="ARBA00012662"/>
    </source>
</evidence>
<dbReference type="InterPro" id="IPR057739">
    <property type="entry name" value="Glyco_hydro_29_N"/>
</dbReference>
<dbReference type="InterPro" id="IPR000933">
    <property type="entry name" value="Glyco_hydro_29"/>
</dbReference>
<dbReference type="EMBL" id="CP132938">
    <property type="protein sequence ID" value="XCB20730.1"/>
    <property type="molecule type" value="Genomic_DNA"/>
</dbReference>
<dbReference type="PANTHER" id="PTHR10030">
    <property type="entry name" value="ALPHA-L-FUCOSIDASE"/>
    <property type="match status" value="1"/>
</dbReference>
<dbReference type="KEGG" id="tgi:RBB81_14160"/>
<dbReference type="GO" id="GO:0006004">
    <property type="term" value="P:fucose metabolic process"/>
    <property type="evidence" value="ECO:0007669"/>
    <property type="project" value="TreeGrafter"/>
</dbReference>
<name>A0AAU7YWT4_9BACT</name>
<sequence length="494" mass="56228">MSAINRRQFTYGVIAAAGSIPSATQLIAQTQAKPHKPMLQLQQEFLDLRFGMYIHLNMATFEQREWGDPKASPQLFNPAHLDTDQWAQAARSAGMTYGCLSTKHHDGFCLWPTATTSPSVKDAPFQHDIVRAYVDSFRRHGLKVCLYLSIFDLRADIRPYQITPRKVELIKAQLTELLTNYGEITAMIFDGWNAPWTRITYDQLPFREIYDHVKHLQPNCLVTDYNASQYPGSALYYTDIRQYEQHAGQKIPADSLVPSQSATTLQSEWFWKRDYPTQELRSARQIVNDWLIPFNEQHCNLILNVAPNTDGRFDDNAIKRLAEIGQLWKHPGTAPRLQPSVAITTPNLAFAKPSFASSSPDTIGPDLANDNKFDSFWICDQGVCDQHQNSSWLEIAFERPTAFNTISIVEPRYLQQYGPDSRIASYRLQLWNNGTGNETGNGRWTDILNGRTPSTFQLHQFRRVTAQRVRLTLEGIGRPPGIAEFGVYNEPITT</sequence>
<feature type="domain" description="F5/8 type C" evidence="6">
    <location>
        <begin position="336"/>
        <end position="490"/>
    </location>
</feature>
<dbReference type="EC" id="3.2.1.51" evidence="2"/>
<dbReference type="GO" id="GO:0005764">
    <property type="term" value="C:lysosome"/>
    <property type="evidence" value="ECO:0007669"/>
    <property type="project" value="TreeGrafter"/>
</dbReference>
<dbReference type="InterPro" id="IPR017853">
    <property type="entry name" value="GH"/>
</dbReference>
<dbReference type="InterPro" id="IPR000421">
    <property type="entry name" value="FA58C"/>
</dbReference>
<dbReference type="Gene3D" id="3.20.20.80">
    <property type="entry name" value="Glycosidases"/>
    <property type="match status" value="1"/>
</dbReference>
<dbReference type="Pfam" id="PF01120">
    <property type="entry name" value="Alpha_L_fucos"/>
    <property type="match status" value="1"/>
</dbReference>
<dbReference type="PROSITE" id="PS50022">
    <property type="entry name" value="FA58C_3"/>
    <property type="match status" value="1"/>
</dbReference>
<keyword evidence="4" id="KW-0378">Hydrolase</keyword>
<evidence type="ECO:0000256" key="5">
    <source>
        <dbReference type="ARBA" id="ARBA00023295"/>
    </source>
</evidence>
<evidence type="ECO:0000256" key="1">
    <source>
        <dbReference type="ARBA" id="ARBA00007951"/>
    </source>
</evidence>
<keyword evidence="3" id="KW-0732">Signal</keyword>
<dbReference type="Gene3D" id="2.60.120.260">
    <property type="entry name" value="Galactose-binding domain-like"/>
    <property type="match status" value="1"/>
</dbReference>
<gene>
    <name evidence="7" type="ORF">RBB81_14160</name>
</gene>
<dbReference type="InterPro" id="IPR008979">
    <property type="entry name" value="Galactose-bd-like_sf"/>
</dbReference>
<dbReference type="SMART" id="SM00812">
    <property type="entry name" value="Alpha_L_fucos"/>
    <property type="match status" value="1"/>
</dbReference>